<dbReference type="CDD" id="cd00452">
    <property type="entry name" value="KDPG_aldolase"/>
    <property type="match status" value="1"/>
</dbReference>
<dbReference type="InterPro" id="IPR031338">
    <property type="entry name" value="KDPG/KHG_AS_2"/>
</dbReference>
<keyword evidence="7" id="KW-0704">Schiff base</keyword>
<evidence type="ECO:0000256" key="4">
    <source>
        <dbReference type="ARBA" id="ARBA00011233"/>
    </source>
</evidence>
<dbReference type="OrthoDB" id="9805177at2"/>
<evidence type="ECO:0000256" key="1">
    <source>
        <dbReference type="ARBA" id="ARBA00000654"/>
    </source>
</evidence>
<gene>
    <name evidence="9" type="primary">eda</name>
    <name evidence="9" type="ORF">FEZ63_01865</name>
</gene>
<comment type="pathway">
    <text evidence="2">Carbohydrate acid metabolism; 2-dehydro-3-deoxy-D-gluconate degradation; D-glyceraldehyde 3-phosphate and pyruvate from 2-dehydro-3-deoxy-D-gluconate: step 2/2.</text>
</comment>
<name>A0A5N3PGQ4_9HYPH</name>
<evidence type="ECO:0000256" key="2">
    <source>
        <dbReference type="ARBA" id="ARBA00004736"/>
    </source>
</evidence>
<dbReference type="PROSITE" id="PS00160">
    <property type="entry name" value="ALDOLASE_KDPG_KHG_2"/>
    <property type="match status" value="1"/>
</dbReference>
<reference evidence="9 10" key="1">
    <citation type="journal article" date="2019" name="Microorganisms">
        <title>Genome Insights into the Novel Species Microvirga brassicacearum, a Rapeseed Endophyte with Biotechnological Potential.</title>
        <authorList>
            <person name="Jimenez-Gomez A."/>
            <person name="Saati-Santamaria Z."/>
            <person name="Igual J.M."/>
            <person name="Rivas R."/>
            <person name="Mateos P.F."/>
            <person name="Garcia-Fraile P."/>
        </authorList>
    </citation>
    <scope>NUCLEOTIDE SEQUENCE [LARGE SCALE GENOMIC DNA]</scope>
    <source>
        <strain evidence="9 10">CDVBN77</strain>
    </source>
</reference>
<keyword evidence="8" id="KW-0119">Carbohydrate metabolism</keyword>
<dbReference type="PANTHER" id="PTHR30246:SF1">
    <property type="entry name" value="2-DEHYDRO-3-DEOXY-6-PHOSPHOGALACTONATE ALDOLASE-RELATED"/>
    <property type="match status" value="1"/>
</dbReference>
<dbReference type="EC" id="4.1.2.14" evidence="5"/>
<comment type="caution">
    <text evidence="9">The sequence shown here is derived from an EMBL/GenBank/DDBJ whole genome shotgun (WGS) entry which is preliminary data.</text>
</comment>
<dbReference type="Pfam" id="PF01081">
    <property type="entry name" value="Aldolase"/>
    <property type="match status" value="1"/>
</dbReference>
<dbReference type="GO" id="GO:0008675">
    <property type="term" value="F:2-dehydro-3-deoxy-phosphogluconate aldolase activity"/>
    <property type="evidence" value="ECO:0007669"/>
    <property type="project" value="UniProtKB-EC"/>
</dbReference>
<keyword evidence="6 9" id="KW-0456">Lyase</keyword>
<dbReference type="PROSITE" id="PS00159">
    <property type="entry name" value="ALDOLASE_KDPG_KHG_1"/>
    <property type="match status" value="1"/>
</dbReference>
<dbReference type="Gene3D" id="3.20.20.70">
    <property type="entry name" value="Aldolase class I"/>
    <property type="match status" value="1"/>
</dbReference>
<evidence type="ECO:0000256" key="5">
    <source>
        <dbReference type="ARBA" id="ARBA00013063"/>
    </source>
</evidence>
<dbReference type="InterPro" id="IPR031337">
    <property type="entry name" value="KDPG/KHG_AS_1"/>
</dbReference>
<evidence type="ECO:0000256" key="3">
    <source>
        <dbReference type="ARBA" id="ARBA00006906"/>
    </source>
</evidence>
<comment type="catalytic activity">
    <reaction evidence="1">
        <text>2-dehydro-3-deoxy-6-phospho-D-gluconate = D-glyceraldehyde 3-phosphate + pyruvate</text>
        <dbReference type="Rhea" id="RHEA:17089"/>
        <dbReference type="ChEBI" id="CHEBI:15361"/>
        <dbReference type="ChEBI" id="CHEBI:57569"/>
        <dbReference type="ChEBI" id="CHEBI:59776"/>
        <dbReference type="EC" id="4.1.2.14"/>
    </reaction>
</comment>
<evidence type="ECO:0000313" key="9">
    <source>
        <dbReference type="EMBL" id="KAB0268888.1"/>
    </source>
</evidence>
<evidence type="ECO:0000256" key="7">
    <source>
        <dbReference type="ARBA" id="ARBA00023270"/>
    </source>
</evidence>
<dbReference type="InterPro" id="IPR013785">
    <property type="entry name" value="Aldolase_TIM"/>
</dbReference>
<sequence>MNAHTASLRAYARLAPVIPVVTIEDARLSIDLAHTLVAAGLPVIEITLRTPAALDAIAAIAKAVPDAVVAAGTVLHKSQITEVIDAGAKFIVTPGTPVQLAEDLAAASIPVMPGCSTVSEALTLAAMGFEILKFFPAAISGGAAWLKSVHGPLQTISFCPTGGIDLASAPSYLTLANVVCVGGTWITPMDALRAADFVRIGKLASEAATLRPQS</sequence>
<dbReference type="Proteomes" id="UP000325684">
    <property type="component" value="Unassembled WGS sequence"/>
</dbReference>
<dbReference type="NCBIfam" id="NF004325">
    <property type="entry name" value="PRK05718.1"/>
    <property type="match status" value="1"/>
</dbReference>
<dbReference type="NCBIfam" id="TIGR01182">
    <property type="entry name" value="eda"/>
    <property type="match status" value="1"/>
</dbReference>
<comment type="similarity">
    <text evidence="3">Belongs to the KHG/KDPG aldolase family.</text>
</comment>
<dbReference type="RefSeq" id="WP_150941945.1">
    <property type="nucleotide sequence ID" value="NZ_VCMV01000003.1"/>
</dbReference>
<comment type="subunit">
    <text evidence="4">Homotrimer.</text>
</comment>
<evidence type="ECO:0000313" key="10">
    <source>
        <dbReference type="Proteomes" id="UP000325684"/>
    </source>
</evidence>
<evidence type="ECO:0000256" key="6">
    <source>
        <dbReference type="ARBA" id="ARBA00023239"/>
    </source>
</evidence>
<keyword evidence="10" id="KW-1185">Reference proteome</keyword>
<dbReference type="EMBL" id="VCMV01000003">
    <property type="protein sequence ID" value="KAB0268888.1"/>
    <property type="molecule type" value="Genomic_DNA"/>
</dbReference>
<proteinExistence type="inferred from homology"/>
<accession>A0A5N3PGQ4</accession>
<dbReference type="SUPFAM" id="SSF51569">
    <property type="entry name" value="Aldolase"/>
    <property type="match status" value="1"/>
</dbReference>
<organism evidence="9 10">
    <name type="scientific">Microvirga brassicacearum</name>
    <dbReference type="NCBI Taxonomy" id="2580413"/>
    <lineage>
        <taxon>Bacteria</taxon>
        <taxon>Pseudomonadati</taxon>
        <taxon>Pseudomonadota</taxon>
        <taxon>Alphaproteobacteria</taxon>
        <taxon>Hyphomicrobiales</taxon>
        <taxon>Methylobacteriaceae</taxon>
        <taxon>Microvirga</taxon>
    </lineage>
</organism>
<protein>
    <recommendedName>
        <fullName evidence="5">2-dehydro-3-deoxy-phosphogluconate aldolase</fullName>
        <ecNumber evidence="5">4.1.2.14</ecNumber>
    </recommendedName>
</protein>
<dbReference type="InterPro" id="IPR000887">
    <property type="entry name" value="Aldlse_KDPG_KHG"/>
</dbReference>
<dbReference type="AlphaFoldDB" id="A0A5N3PGQ4"/>
<dbReference type="PANTHER" id="PTHR30246">
    <property type="entry name" value="2-KETO-3-DEOXY-6-PHOSPHOGLUCONATE ALDOLASE"/>
    <property type="match status" value="1"/>
</dbReference>
<evidence type="ECO:0000256" key="8">
    <source>
        <dbReference type="ARBA" id="ARBA00023277"/>
    </source>
</evidence>